<organism evidence="1">
    <name type="scientific">marine sediment metagenome</name>
    <dbReference type="NCBI Taxonomy" id="412755"/>
    <lineage>
        <taxon>unclassified sequences</taxon>
        <taxon>metagenomes</taxon>
        <taxon>ecological metagenomes</taxon>
    </lineage>
</organism>
<name>X1NHL5_9ZZZZ</name>
<feature type="non-terminal residue" evidence="1">
    <location>
        <position position="58"/>
    </location>
</feature>
<protein>
    <submittedName>
        <fullName evidence="1">Uncharacterized protein</fullName>
    </submittedName>
</protein>
<dbReference type="AlphaFoldDB" id="X1NHL5"/>
<reference evidence="1" key="1">
    <citation type="journal article" date="2014" name="Front. Microbiol.">
        <title>High frequency of phylogenetically diverse reductive dehalogenase-homologous genes in deep subseafloor sedimentary metagenomes.</title>
        <authorList>
            <person name="Kawai M."/>
            <person name="Futagami T."/>
            <person name="Toyoda A."/>
            <person name="Takaki Y."/>
            <person name="Nishi S."/>
            <person name="Hori S."/>
            <person name="Arai W."/>
            <person name="Tsubouchi T."/>
            <person name="Morono Y."/>
            <person name="Uchiyama I."/>
            <person name="Ito T."/>
            <person name="Fujiyama A."/>
            <person name="Inagaki F."/>
            <person name="Takami H."/>
        </authorList>
    </citation>
    <scope>NUCLEOTIDE SEQUENCE</scope>
    <source>
        <strain evidence="1">Expedition CK06-06</strain>
    </source>
</reference>
<dbReference type="EMBL" id="BARV01029311">
    <property type="protein sequence ID" value="GAI43497.1"/>
    <property type="molecule type" value="Genomic_DNA"/>
</dbReference>
<proteinExistence type="predicted"/>
<sequence>MLATIADKAKDRKCASYQVQILISSKTKFMADFPGGVYSPRTKENKAGVVYDPDKKTT</sequence>
<accession>X1NHL5</accession>
<gene>
    <name evidence="1" type="ORF">S06H3_46760</name>
</gene>
<evidence type="ECO:0000313" key="1">
    <source>
        <dbReference type="EMBL" id="GAI43497.1"/>
    </source>
</evidence>
<comment type="caution">
    <text evidence="1">The sequence shown here is derived from an EMBL/GenBank/DDBJ whole genome shotgun (WGS) entry which is preliminary data.</text>
</comment>